<dbReference type="InterPro" id="IPR017970">
    <property type="entry name" value="Homeobox_CS"/>
</dbReference>
<feature type="domain" description="Homeobox" evidence="9">
    <location>
        <begin position="72"/>
        <end position="132"/>
    </location>
</feature>
<dbReference type="Gene3D" id="1.10.10.60">
    <property type="entry name" value="Homeodomain-like"/>
    <property type="match status" value="1"/>
</dbReference>
<keyword evidence="2" id="KW-0217">Developmental protein</keyword>
<feature type="region of interest" description="Disordered" evidence="8">
    <location>
        <begin position="129"/>
        <end position="231"/>
    </location>
</feature>
<sequence length="334" mass="34323">MWPNSLSGGCGPEGELLGFGGSCGSGPPPMAAYLKSPAYGVNGIGLSMGAMDSLHPPMGFHSGQLLGSANSRKQRRERTTFTRAQLDVLEALFGKTRYPDIFMREEVALKINLPESRVQVWFKNRRAKCRQQQKQQHSGADSKRASGLNSSVGGASKKAGAAVPPSATSLPLPGGGGGTAGAAPPGAACKPSLNGTPAAGQVSQGPQIPQIPRDGNPNPSAPPVSSPYGGSSIWSPASIDGCLDGRNYTAAPASTLPPPGSTSAGTGGGAAGGASPGLAGGQPSWGQSYYYSNVDYLGPGAAQLNVVQDNNIDSVWPKRDDPTWFYNTSNWDRK</sequence>
<gene>
    <name evidence="10" type="ORF">ONE63_009167</name>
</gene>
<feature type="region of interest" description="Disordered" evidence="8">
    <location>
        <begin position="312"/>
        <end position="334"/>
    </location>
</feature>
<evidence type="ECO:0000256" key="7">
    <source>
        <dbReference type="RuleBase" id="RU000682"/>
    </source>
</evidence>
<evidence type="ECO:0000256" key="1">
    <source>
        <dbReference type="ARBA" id="ARBA00004123"/>
    </source>
</evidence>
<feature type="compositionally biased region" description="Low complexity" evidence="8">
    <location>
        <begin position="150"/>
        <end position="172"/>
    </location>
</feature>
<accession>A0AAV7XMV9</accession>
<reference evidence="10" key="1">
    <citation type="submission" date="2022-12" db="EMBL/GenBank/DDBJ databases">
        <title>Chromosome-level genome assembly of the bean flower thrips Megalurothrips usitatus.</title>
        <authorList>
            <person name="Ma L."/>
            <person name="Liu Q."/>
            <person name="Li H."/>
            <person name="Cai W."/>
        </authorList>
    </citation>
    <scope>NUCLEOTIDE SEQUENCE</scope>
    <source>
        <strain evidence="10">Cailab_2022a</strain>
    </source>
</reference>
<feature type="DNA-binding region" description="Homeobox" evidence="6">
    <location>
        <begin position="74"/>
        <end position="133"/>
    </location>
</feature>
<dbReference type="CDD" id="cd00086">
    <property type="entry name" value="homeodomain"/>
    <property type="match status" value="1"/>
</dbReference>
<evidence type="ECO:0000256" key="2">
    <source>
        <dbReference type="ARBA" id="ARBA00022473"/>
    </source>
</evidence>
<dbReference type="GO" id="GO:0000981">
    <property type="term" value="F:DNA-binding transcription factor activity, RNA polymerase II-specific"/>
    <property type="evidence" value="ECO:0007669"/>
    <property type="project" value="InterPro"/>
</dbReference>
<dbReference type="PROSITE" id="PS00027">
    <property type="entry name" value="HOMEOBOX_1"/>
    <property type="match status" value="1"/>
</dbReference>
<evidence type="ECO:0000259" key="9">
    <source>
        <dbReference type="PROSITE" id="PS50071"/>
    </source>
</evidence>
<keyword evidence="4 6" id="KW-0371">Homeobox</keyword>
<dbReference type="EMBL" id="JAPTSV010000007">
    <property type="protein sequence ID" value="KAJ1525987.1"/>
    <property type="molecule type" value="Genomic_DNA"/>
</dbReference>
<evidence type="ECO:0000256" key="6">
    <source>
        <dbReference type="PROSITE-ProRule" id="PRU00108"/>
    </source>
</evidence>
<dbReference type="AlphaFoldDB" id="A0AAV7XMV9"/>
<dbReference type="PANTHER" id="PTHR45793:SF5">
    <property type="entry name" value="HOMEOTIC PROTEIN OCELLILESS"/>
    <property type="match status" value="1"/>
</dbReference>
<evidence type="ECO:0000256" key="4">
    <source>
        <dbReference type="ARBA" id="ARBA00023155"/>
    </source>
</evidence>
<keyword evidence="11" id="KW-1185">Reference proteome</keyword>
<dbReference type="GO" id="GO:0005634">
    <property type="term" value="C:nucleus"/>
    <property type="evidence" value="ECO:0007669"/>
    <property type="project" value="UniProtKB-SubCell"/>
</dbReference>
<keyword evidence="5 6" id="KW-0539">Nucleus</keyword>
<comment type="subcellular location">
    <subcellularLocation>
        <location evidence="1 6 7">Nucleus</location>
    </subcellularLocation>
</comment>
<dbReference type="InterPro" id="IPR009057">
    <property type="entry name" value="Homeodomain-like_sf"/>
</dbReference>
<dbReference type="FunFam" id="1.10.10.60:FF:000142">
    <property type="entry name" value="homeobox protein OTX2 isoform X2"/>
    <property type="match status" value="1"/>
</dbReference>
<proteinExistence type="predicted"/>
<evidence type="ECO:0000256" key="5">
    <source>
        <dbReference type="ARBA" id="ARBA00023242"/>
    </source>
</evidence>
<feature type="compositionally biased region" description="Gly residues" evidence="8">
    <location>
        <begin position="265"/>
        <end position="279"/>
    </location>
</feature>
<dbReference type="Proteomes" id="UP001075354">
    <property type="component" value="Chromosome 7"/>
</dbReference>
<dbReference type="PROSITE" id="PS50071">
    <property type="entry name" value="HOMEOBOX_2"/>
    <property type="match status" value="1"/>
</dbReference>
<protein>
    <recommendedName>
        <fullName evidence="9">Homeobox domain-containing protein</fullName>
    </recommendedName>
</protein>
<keyword evidence="3 6" id="KW-0238">DNA-binding</keyword>
<evidence type="ECO:0000313" key="11">
    <source>
        <dbReference type="Proteomes" id="UP001075354"/>
    </source>
</evidence>
<comment type="caution">
    <text evidence="10">The sequence shown here is derived from an EMBL/GenBank/DDBJ whole genome shotgun (WGS) entry which is preliminary data.</text>
</comment>
<name>A0AAV7XMV9_9NEOP</name>
<feature type="compositionally biased region" description="Polar residues" evidence="8">
    <location>
        <begin position="325"/>
        <end position="334"/>
    </location>
</feature>
<evidence type="ECO:0000256" key="3">
    <source>
        <dbReference type="ARBA" id="ARBA00023125"/>
    </source>
</evidence>
<dbReference type="SMART" id="SM00389">
    <property type="entry name" value="HOX"/>
    <property type="match status" value="1"/>
</dbReference>
<evidence type="ECO:0000313" key="10">
    <source>
        <dbReference type="EMBL" id="KAJ1525987.1"/>
    </source>
</evidence>
<dbReference type="PANTHER" id="PTHR45793">
    <property type="entry name" value="HOMEOBOX PROTEIN"/>
    <property type="match status" value="1"/>
</dbReference>
<organism evidence="10 11">
    <name type="scientific">Megalurothrips usitatus</name>
    <name type="common">bean blossom thrips</name>
    <dbReference type="NCBI Taxonomy" id="439358"/>
    <lineage>
        <taxon>Eukaryota</taxon>
        <taxon>Metazoa</taxon>
        <taxon>Ecdysozoa</taxon>
        <taxon>Arthropoda</taxon>
        <taxon>Hexapoda</taxon>
        <taxon>Insecta</taxon>
        <taxon>Pterygota</taxon>
        <taxon>Neoptera</taxon>
        <taxon>Paraneoptera</taxon>
        <taxon>Thysanoptera</taxon>
        <taxon>Terebrantia</taxon>
        <taxon>Thripoidea</taxon>
        <taxon>Thripidae</taxon>
        <taxon>Megalurothrips</taxon>
    </lineage>
</organism>
<feature type="region of interest" description="Disordered" evidence="8">
    <location>
        <begin position="250"/>
        <end position="279"/>
    </location>
</feature>
<evidence type="ECO:0000256" key="8">
    <source>
        <dbReference type="SAM" id="MobiDB-lite"/>
    </source>
</evidence>
<dbReference type="SUPFAM" id="SSF46689">
    <property type="entry name" value="Homeodomain-like"/>
    <property type="match status" value="1"/>
</dbReference>
<dbReference type="InterPro" id="IPR001356">
    <property type="entry name" value="HD"/>
</dbReference>
<dbReference type="GO" id="GO:0000978">
    <property type="term" value="F:RNA polymerase II cis-regulatory region sequence-specific DNA binding"/>
    <property type="evidence" value="ECO:0007669"/>
    <property type="project" value="TreeGrafter"/>
</dbReference>
<dbReference type="Pfam" id="PF00046">
    <property type="entry name" value="Homeodomain"/>
    <property type="match status" value="1"/>
</dbReference>